<organism evidence="2">
    <name type="scientific">Pseudomonas putida (strain ATCC 700007 / DSM 6899 / JCM 31910 / BCRC 17059 / LMG 24140 / F1)</name>
    <dbReference type="NCBI Taxonomy" id="351746"/>
    <lineage>
        <taxon>Bacteria</taxon>
        <taxon>Pseudomonadati</taxon>
        <taxon>Pseudomonadota</taxon>
        <taxon>Gammaproteobacteria</taxon>
        <taxon>Pseudomonadales</taxon>
        <taxon>Pseudomonadaceae</taxon>
        <taxon>Pseudomonas</taxon>
    </lineage>
</organism>
<evidence type="ECO:0000256" key="1">
    <source>
        <dbReference type="SAM" id="Phobius"/>
    </source>
</evidence>
<gene>
    <name evidence="2" type="ordered locus">Pput_3030</name>
</gene>
<dbReference type="eggNOG" id="ENOG50337WB">
    <property type="taxonomic scope" value="Bacteria"/>
</dbReference>
<name>A5W4U8_PSEP1</name>
<dbReference type="KEGG" id="ppf:Pput_3030"/>
<evidence type="ECO:0000313" key="2">
    <source>
        <dbReference type="EMBL" id="ABQ79158.1"/>
    </source>
</evidence>
<feature type="transmembrane region" description="Helical" evidence="1">
    <location>
        <begin position="54"/>
        <end position="74"/>
    </location>
</feature>
<protein>
    <submittedName>
        <fullName evidence="2">Uncharacterized protein</fullName>
    </submittedName>
</protein>
<accession>A5W4U8</accession>
<reference evidence="2" key="1">
    <citation type="submission" date="2007-05" db="EMBL/GenBank/DDBJ databases">
        <title>Complete sequence of Pseudomonas putida F1.</title>
        <authorList>
            <consortium name="US DOE Joint Genome Institute"/>
            <person name="Copeland A."/>
            <person name="Lucas S."/>
            <person name="Lapidus A."/>
            <person name="Barry K."/>
            <person name="Detter J.C."/>
            <person name="Glavina del Rio T."/>
            <person name="Hammon N."/>
            <person name="Israni S."/>
            <person name="Dalin E."/>
            <person name="Tice H."/>
            <person name="Pitluck S."/>
            <person name="Chain P."/>
            <person name="Malfatti S."/>
            <person name="Shin M."/>
            <person name="Vergez L."/>
            <person name="Schmutz J."/>
            <person name="Larimer F."/>
            <person name="Land M."/>
            <person name="Hauser L."/>
            <person name="Kyrpides N."/>
            <person name="Lykidis A."/>
            <person name="Parales R."/>
            <person name="Richardson P."/>
        </authorList>
    </citation>
    <scope>NUCLEOTIDE SEQUENCE [LARGE SCALE GENOMIC DNA]</scope>
    <source>
        <strain evidence="2">F1</strain>
    </source>
</reference>
<dbReference type="HOGENOM" id="CLU_127659_0_0_6"/>
<proteinExistence type="predicted"/>
<keyword evidence="1" id="KW-0812">Transmembrane</keyword>
<keyword evidence="1" id="KW-1133">Transmembrane helix</keyword>
<feature type="transmembrane region" description="Helical" evidence="1">
    <location>
        <begin position="165"/>
        <end position="184"/>
    </location>
</feature>
<keyword evidence="1" id="KW-0472">Membrane</keyword>
<feature type="transmembrane region" description="Helical" evidence="1">
    <location>
        <begin position="86"/>
        <end position="107"/>
    </location>
</feature>
<sequence>MGEAHVIKESAVPRIITPSTPEHEIDQTNERMFGTPKERLDFYRREIQYETTILANRTDAYLAAQSFLVIAYVSSMGNLNQSWGEMFTLMVPAFLALLGVLSTLNAWPGIRAAFRIIEHWQMKQSHLLRSEPLMGLAYDESPLFCEAETSQAGHRKSLLFSLRTPWIFLCFWVLLGSYSVFIQLA</sequence>
<dbReference type="EMBL" id="CP000712">
    <property type="protein sequence ID" value="ABQ79158.1"/>
    <property type="molecule type" value="Genomic_DNA"/>
</dbReference>
<dbReference type="AlphaFoldDB" id="A5W4U8"/>